<dbReference type="SUPFAM" id="SSF53254">
    <property type="entry name" value="Phosphoglycerate mutase-like"/>
    <property type="match status" value="1"/>
</dbReference>
<dbReference type="AlphaFoldDB" id="A0A8B6X3D9"/>
<dbReference type="InterPro" id="IPR029033">
    <property type="entry name" value="His_PPase_superfam"/>
</dbReference>
<dbReference type="Gene3D" id="3.40.50.1240">
    <property type="entry name" value="Phosphoglycerate mutase-like"/>
    <property type="match status" value="1"/>
</dbReference>
<dbReference type="Pfam" id="PF00300">
    <property type="entry name" value="His_Phos_1"/>
    <property type="match status" value="1"/>
</dbReference>
<dbReference type="RefSeq" id="WP_028310902.1">
    <property type="nucleotide sequence ID" value="NZ_AXWS01000008.1"/>
</dbReference>
<evidence type="ECO:0000313" key="2">
    <source>
        <dbReference type="RefSeq" id="WP_028310902.1"/>
    </source>
</evidence>
<evidence type="ECO:0000313" key="1">
    <source>
        <dbReference type="Proteomes" id="UP000675920"/>
    </source>
</evidence>
<reference evidence="2" key="1">
    <citation type="journal article" date="2008" name="Biochem. J.">
        <title>The histidine phosphatase superfamily: structure and function.</title>
        <authorList>
            <person name="Rigden D.J."/>
        </authorList>
    </citation>
    <scope>NUCLEOTIDE SEQUENCE</scope>
</reference>
<dbReference type="Proteomes" id="UP000675920">
    <property type="component" value="Unplaced"/>
</dbReference>
<protein>
    <submittedName>
        <fullName evidence="2">Histidine phosphatase family protein</fullName>
    </submittedName>
</protein>
<dbReference type="OrthoDB" id="5296884at2"/>
<dbReference type="SMART" id="SM00855">
    <property type="entry name" value="PGAM"/>
    <property type="match status" value="1"/>
</dbReference>
<dbReference type="InterPro" id="IPR013078">
    <property type="entry name" value="His_Pase_superF_clade-1"/>
</dbReference>
<accession>A0A8B6X3D9</accession>
<organism evidence="1 2">
    <name type="scientific">Derxia gummosa DSM 723</name>
    <dbReference type="NCBI Taxonomy" id="1121388"/>
    <lineage>
        <taxon>Bacteria</taxon>
        <taxon>Pseudomonadati</taxon>
        <taxon>Pseudomonadota</taxon>
        <taxon>Betaproteobacteria</taxon>
        <taxon>Burkholderiales</taxon>
        <taxon>Alcaligenaceae</taxon>
        <taxon>Derxia</taxon>
    </lineage>
</organism>
<proteinExistence type="predicted"/>
<reference evidence="2" key="2">
    <citation type="submission" date="2025-08" db="UniProtKB">
        <authorList>
            <consortium name="RefSeq"/>
        </authorList>
    </citation>
    <scope>IDENTIFICATION</scope>
</reference>
<sequence>MKLLLARHARPIGADGLCYGRLDLPADADATRLAARALAAVVAPGAPLFMSSRLRARQLALALHALRPDLPAPRADARFDEMDFGRHEGRPWADIPRAAVDAWVADFAAHRFGGAESAAEVLRRVAAGLAALPAAPLVVVVAHAGVIRAARFLASAGADALPASAADWPADGCGHGEWLLLDWPG</sequence>
<keyword evidence="1" id="KW-1185">Reference proteome</keyword>
<name>A0A8B6X3D9_9BURK</name>